<dbReference type="GO" id="GO:0005634">
    <property type="term" value="C:nucleus"/>
    <property type="evidence" value="ECO:0007669"/>
    <property type="project" value="UniProtKB-SubCell"/>
</dbReference>
<keyword evidence="4 5" id="KW-0539">Nucleus</keyword>
<dbReference type="OrthoDB" id="10056939at2759"/>
<dbReference type="InterPro" id="IPR005541">
    <property type="entry name" value="KNOX2"/>
</dbReference>
<dbReference type="SMART" id="SM01188">
    <property type="entry name" value="ELK"/>
    <property type="match status" value="1"/>
</dbReference>
<gene>
    <name evidence="10" type="ORF">SASPL_123902</name>
</gene>
<dbReference type="PROSITE" id="PS51213">
    <property type="entry name" value="ELK"/>
    <property type="match status" value="1"/>
</dbReference>
<dbReference type="PANTHER" id="PTHR11850">
    <property type="entry name" value="HOMEOBOX PROTEIN TRANSCRIPTION FACTORS"/>
    <property type="match status" value="1"/>
</dbReference>
<dbReference type="SMART" id="SM01255">
    <property type="entry name" value="KNOX1"/>
    <property type="match status" value="1"/>
</dbReference>
<dbReference type="Pfam" id="PF03790">
    <property type="entry name" value="KNOX1"/>
    <property type="match status" value="1"/>
</dbReference>
<dbReference type="Gene3D" id="1.10.10.60">
    <property type="entry name" value="Homeodomain-like"/>
    <property type="match status" value="1"/>
</dbReference>
<dbReference type="InterPro" id="IPR005540">
    <property type="entry name" value="KNOX1"/>
</dbReference>
<dbReference type="InterPro" id="IPR005539">
    <property type="entry name" value="ELK_dom"/>
</dbReference>
<dbReference type="PROSITE" id="PS50071">
    <property type="entry name" value="HOMEOBOX_2"/>
    <property type="match status" value="1"/>
</dbReference>
<feature type="region of interest" description="Disordered" evidence="7">
    <location>
        <begin position="1"/>
        <end position="29"/>
    </location>
</feature>
<reference evidence="10" key="2">
    <citation type="submission" date="2020-08" db="EMBL/GenBank/DDBJ databases">
        <title>Plant Genome Project.</title>
        <authorList>
            <person name="Zhang R.-G."/>
        </authorList>
    </citation>
    <scope>NUCLEOTIDE SEQUENCE</scope>
    <source>
        <strain evidence="10">Huo1</strain>
        <tissue evidence="10">Leaf</tissue>
    </source>
</reference>
<evidence type="ECO:0000256" key="2">
    <source>
        <dbReference type="ARBA" id="ARBA00023125"/>
    </source>
</evidence>
<dbReference type="GO" id="GO:0000981">
    <property type="term" value="F:DNA-binding transcription factor activity, RNA polymerase II-specific"/>
    <property type="evidence" value="ECO:0007669"/>
    <property type="project" value="InterPro"/>
</dbReference>
<keyword evidence="2 5" id="KW-0238">DNA-binding</keyword>
<evidence type="ECO:0000256" key="6">
    <source>
        <dbReference type="PROSITE-ProRule" id="PRU00559"/>
    </source>
</evidence>
<dbReference type="SMART" id="SM00389">
    <property type="entry name" value="HOX"/>
    <property type="match status" value="1"/>
</dbReference>
<organism evidence="10">
    <name type="scientific">Salvia splendens</name>
    <name type="common">Scarlet sage</name>
    <dbReference type="NCBI Taxonomy" id="180675"/>
    <lineage>
        <taxon>Eukaryota</taxon>
        <taxon>Viridiplantae</taxon>
        <taxon>Streptophyta</taxon>
        <taxon>Embryophyta</taxon>
        <taxon>Tracheophyta</taxon>
        <taxon>Spermatophyta</taxon>
        <taxon>Magnoliopsida</taxon>
        <taxon>eudicotyledons</taxon>
        <taxon>Gunneridae</taxon>
        <taxon>Pentapetalae</taxon>
        <taxon>asterids</taxon>
        <taxon>lamiids</taxon>
        <taxon>Lamiales</taxon>
        <taxon>Lamiaceae</taxon>
        <taxon>Nepetoideae</taxon>
        <taxon>Mentheae</taxon>
        <taxon>Salviinae</taxon>
        <taxon>Salvia</taxon>
        <taxon>Salvia subgen. Calosphace</taxon>
        <taxon>core Calosphace</taxon>
    </lineage>
</organism>
<proteinExistence type="inferred from homology"/>
<dbReference type="InterPro" id="IPR017970">
    <property type="entry name" value="Homeobox_CS"/>
</dbReference>
<feature type="domain" description="Homeobox" evidence="8">
    <location>
        <begin position="170"/>
        <end position="233"/>
    </location>
</feature>
<dbReference type="Pfam" id="PF03791">
    <property type="entry name" value="KNOX2"/>
    <property type="match status" value="1"/>
</dbReference>
<accession>A0A8X8ZTF6</accession>
<name>A0A8X8ZTF6_SALSN</name>
<evidence type="ECO:0000256" key="1">
    <source>
        <dbReference type="ARBA" id="ARBA00004123"/>
    </source>
</evidence>
<comment type="caution">
    <text evidence="10">The sequence shown here is derived from an EMBL/GenBank/DDBJ whole genome shotgun (WGS) entry which is preliminary data.</text>
</comment>
<evidence type="ECO:0000256" key="3">
    <source>
        <dbReference type="ARBA" id="ARBA00023155"/>
    </source>
</evidence>
<evidence type="ECO:0000313" key="10">
    <source>
        <dbReference type="EMBL" id="KAG6416472.1"/>
    </source>
</evidence>
<evidence type="ECO:0000256" key="7">
    <source>
        <dbReference type="SAM" id="MobiDB-lite"/>
    </source>
</evidence>
<keyword evidence="3 5" id="KW-0371">Homeobox</keyword>
<reference evidence="10" key="1">
    <citation type="submission" date="2018-01" db="EMBL/GenBank/DDBJ databases">
        <authorList>
            <person name="Mao J.F."/>
        </authorList>
    </citation>
    <scope>NUCLEOTIDE SEQUENCE</scope>
    <source>
        <strain evidence="10">Huo1</strain>
        <tissue evidence="10">Leaf</tissue>
    </source>
</reference>
<dbReference type="SUPFAM" id="SSF46689">
    <property type="entry name" value="Homeodomain-like"/>
    <property type="match status" value="1"/>
</dbReference>
<dbReference type="CDD" id="cd00086">
    <property type="entry name" value="homeodomain"/>
    <property type="match status" value="1"/>
</dbReference>
<evidence type="ECO:0000256" key="4">
    <source>
        <dbReference type="ARBA" id="ARBA00023242"/>
    </source>
</evidence>
<keyword evidence="11" id="KW-1185">Reference proteome</keyword>
<dbReference type="Pfam" id="PF05920">
    <property type="entry name" value="Homeobox_KN"/>
    <property type="match status" value="1"/>
</dbReference>
<evidence type="ECO:0000256" key="5">
    <source>
        <dbReference type="PROSITE-ProRule" id="PRU00108"/>
    </source>
</evidence>
<evidence type="ECO:0000259" key="9">
    <source>
        <dbReference type="PROSITE" id="PS51213"/>
    </source>
</evidence>
<dbReference type="AlphaFoldDB" id="A0A8X8ZTF6"/>
<dbReference type="InterPro" id="IPR050224">
    <property type="entry name" value="TALE_homeobox"/>
</dbReference>
<evidence type="ECO:0000313" key="11">
    <source>
        <dbReference type="Proteomes" id="UP000298416"/>
    </source>
</evidence>
<feature type="compositionally biased region" description="Polar residues" evidence="7">
    <location>
        <begin position="1"/>
        <end position="16"/>
    </location>
</feature>
<feature type="domain" description="ELK" evidence="9">
    <location>
        <begin position="150"/>
        <end position="170"/>
    </location>
</feature>
<feature type="DNA-binding region" description="Homeobox; TALE-type" evidence="5">
    <location>
        <begin position="171"/>
        <end position="234"/>
    </location>
</feature>
<dbReference type="GO" id="GO:0003677">
    <property type="term" value="F:DNA binding"/>
    <property type="evidence" value="ECO:0007669"/>
    <property type="project" value="UniProtKB-UniRule"/>
</dbReference>
<comment type="subcellular location">
    <subcellularLocation>
        <location evidence="1 5">Nucleus</location>
    </subcellularLocation>
</comment>
<dbReference type="InterPro" id="IPR001356">
    <property type="entry name" value="HD"/>
</dbReference>
<dbReference type="InterPro" id="IPR009057">
    <property type="entry name" value="Homeodomain-like_sf"/>
</dbReference>
<dbReference type="InterPro" id="IPR008422">
    <property type="entry name" value="KN_HD"/>
</dbReference>
<comment type="similarity">
    <text evidence="6">Belongs to the TALE/KNOX homeobox family.</text>
</comment>
<sequence>MLPAPVSNTPPSSNPKSLEGGGSNSSSMEREKIMSHPYFHRLLTAYVNCQKVGAPAEMAARLEEAEACAGARRGQGGCAESEDPALDQFMEAYCEMLIKYEQELSKSLAEAKLFFATIQRHFQALTFCFSDSSAHTTTREMIMIEGEDEKLKEELLEKYRGCLGNLKEEFSKKKKNGKLPKQGRQQLLNWWNRHYKWPYPSEAEKMALAESTGLEQKQINNWFINQRKRHWKPASSNNAPVTLHFH</sequence>
<evidence type="ECO:0000259" key="8">
    <source>
        <dbReference type="PROSITE" id="PS50071"/>
    </source>
</evidence>
<protein>
    <submittedName>
        <fullName evidence="10">Uncharacterized protein</fullName>
    </submittedName>
</protein>
<dbReference type="Proteomes" id="UP000298416">
    <property type="component" value="Unassembled WGS sequence"/>
</dbReference>
<dbReference type="EMBL" id="PNBA02000008">
    <property type="protein sequence ID" value="KAG6416472.1"/>
    <property type="molecule type" value="Genomic_DNA"/>
</dbReference>
<dbReference type="Pfam" id="PF03789">
    <property type="entry name" value="ELK"/>
    <property type="match status" value="1"/>
</dbReference>
<dbReference type="PROSITE" id="PS00027">
    <property type="entry name" value="HOMEOBOX_1"/>
    <property type="match status" value="1"/>
</dbReference>
<dbReference type="SMART" id="SM01256">
    <property type="entry name" value="KNOX2"/>
    <property type="match status" value="1"/>
</dbReference>